<reference evidence="1" key="1">
    <citation type="journal article" date="2014" name="Front. Microbiol.">
        <title>High frequency of phylogenetically diverse reductive dehalogenase-homologous genes in deep subseafloor sedimentary metagenomes.</title>
        <authorList>
            <person name="Kawai M."/>
            <person name="Futagami T."/>
            <person name="Toyoda A."/>
            <person name="Takaki Y."/>
            <person name="Nishi S."/>
            <person name="Hori S."/>
            <person name="Arai W."/>
            <person name="Tsubouchi T."/>
            <person name="Morono Y."/>
            <person name="Uchiyama I."/>
            <person name="Ito T."/>
            <person name="Fujiyama A."/>
            <person name="Inagaki F."/>
            <person name="Takami H."/>
        </authorList>
    </citation>
    <scope>NUCLEOTIDE SEQUENCE</scope>
    <source>
        <strain evidence="1">Expedition CK06-06</strain>
    </source>
</reference>
<protein>
    <recommendedName>
        <fullName evidence="2">Sortilin N-terminal domain-containing protein</fullName>
    </recommendedName>
</protein>
<dbReference type="SUPFAM" id="SSF50939">
    <property type="entry name" value="Sialidases"/>
    <property type="match status" value="1"/>
</dbReference>
<dbReference type="EMBL" id="BARS01012616">
    <property type="protein sequence ID" value="GAF88359.1"/>
    <property type="molecule type" value="Genomic_DNA"/>
</dbReference>
<gene>
    <name evidence="1" type="ORF">S01H1_22375</name>
</gene>
<proteinExistence type="predicted"/>
<sequence>MDRFDLRTGHSRAVDVWPINNYGLAASTAKYRWQWTFPIAISPHDHNKVYVGSQYVHQTTNGGESWEIISPDLTTNDKSKQQLTGGITQDDTQPTYCCVLFAIAESPVEQGLIWTGSNDGLVHVTRDGGSHWSNVTKNFPDLPPWGTVSNLEPSRYEAGTCYITIDFHQVNIRDPHVYKTTDYGKNWTSISSDIPKSELSYAHCV</sequence>
<feature type="non-terminal residue" evidence="1">
    <location>
        <position position="205"/>
    </location>
</feature>
<organism evidence="1">
    <name type="scientific">marine sediment metagenome</name>
    <dbReference type="NCBI Taxonomy" id="412755"/>
    <lineage>
        <taxon>unclassified sequences</taxon>
        <taxon>metagenomes</taxon>
        <taxon>ecological metagenomes</taxon>
    </lineage>
</organism>
<dbReference type="Gene3D" id="2.130.10.10">
    <property type="entry name" value="YVTN repeat-like/Quinoprotein amine dehydrogenase"/>
    <property type="match status" value="1"/>
</dbReference>
<comment type="caution">
    <text evidence="1">The sequence shown here is derived from an EMBL/GenBank/DDBJ whole genome shotgun (WGS) entry which is preliminary data.</text>
</comment>
<name>X0T562_9ZZZZ</name>
<evidence type="ECO:0008006" key="2">
    <source>
        <dbReference type="Google" id="ProtNLM"/>
    </source>
</evidence>
<accession>X0T562</accession>
<dbReference type="InterPro" id="IPR036278">
    <property type="entry name" value="Sialidase_sf"/>
</dbReference>
<evidence type="ECO:0000313" key="1">
    <source>
        <dbReference type="EMBL" id="GAF88359.1"/>
    </source>
</evidence>
<dbReference type="InterPro" id="IPR015943">
    <property type="entry name" value="WD40/YVTN_repeat-like_dom_sf"/>
</dbReference>
<dbReference type="AlphaFoldDB" id="X0T562"/>